<dbReference type="CDD" id="cd00431">
    <property type="entry name" value="cysteine_hydrolases"/>
    <property type="match status" value="1"/>
</dbReference>
<accession>A0A844D603</accession>
<feature type="domain" description="Isochorismatase-like" evidence="3">
    <location>
        <begin position="29"/>
        <end position="212"/>
    </location>
</feature>
<feature type="signal peptide" evidence="2">
    <location>
        <begin position="1"/>
        <end position="21"/>
    </location>
</feature>
<proteinExistence type="predicted"/>
<dbReference type="PANTHER" id="PTHR43540">
    <property type="entry name" value="PEROXYUREIDOACRYLATE/UREIDOACRYLATE AMIDOHYDROLASE-RELATED"/>
    <property type="match status" value="1"/>
</dbReference>
<dbReference type="Gene3D" id="3.40.50.850">
    <property type="entry name" value="Isochorismatase-like"/>
    <property type="match status" value="1"/>
</dbReference>
<keyword evidence="2" id="KW-0732">Signal</keyword>
<dbReference type="RefSeq" id="WP_154360749.1">
    <property type="nucleotide sequence ID" value="NZ_WKJL01000028.1"/>
</dbReference>
<protein>
    <submittedName>
        <fullName evidence="4">Isochorismatase family protein</fullName>
    </submittedName>
</protein>
<dbReference type="Proteomes" id="UP000439986">
    <property type="component" value="Unassembled WGS sequence"/>
</dbReference>
<feature type="chain" id="PRO_5032560409" evidence="2">
    <location>
        <begin position="22"/>
        <end position="224"/>
    </location>
</feature>
<dbReference type="Pfam" id="PF00857">
    <property type="entry name" value="Isochorismatase"/>
    <property type="match status" value="1"/>
</dbReference>
<name>A0A844D603_9BURK</name>
<dbReference type="InterPro" id="IPR036380">
    <property type="entry name" value="Isochorismatase-like_sf"/>
</dbReference>
<comment type="caution">
    <text evidence="4">The sequence shown here is derived from an EMBL/GenBank/DDBJ whole genome shotgun (WGS) entry which is preliminary data.</text>
</comment>
<organism evidence="4 5">
    <name type="scientific">Duganella aquatilis</name>
    <dbReference type="NCBI Taxonomy" id="2666082"/>
    <lineage>
        <taxon>Bacteria</taxon>
        <taxon>Pseudomonadati</taxon>
        <taxon>Pseudomonadota</taxon>
        <taxon>Betaproteobacteria</taxon>
        <taxon>Burkholderiales</taxon>
        <taxon>Oxalobacteraceae</taxon>
        <taxon>Telluria group</taxon>
        <taxon>Duganella</taxon>
    </lineage>
</organism>
<dbReference type="InterPro" id="IPR000868">
    <property type="entry name" value="Isochorismatase-like_dom"/>
</dbReference>
<gene>
    <name evidence="4" type="ORF">GJ698_25895</name>
</gene>
<keyword evidence="5" id="KW-1185">Reference proteome</keyword>
<evidence type="ECO:0000313" key="5">
    <source>
        <dbReference type="Proteomes" id="UP000439986"/>
    </source>
</evidence>
<evidence type="ECO:0000256" key="1">
    <source>
        <dbReference type="ARBA" id="ARBA00022801"/>
    </source>
</evidence>
<dbReference type="InterPro" id="IPR050272">
    <property type="entry name" value="Isochorismatase-like_hydrls"/>
</dbReference>
<dbReference type="SUPFAM" id="SSF52499">
    <property type="entry name" value="Isochorismatase-like hydrolases"/>
    <property type="match status" value="1"/>
</dbReference>
<evidence type="ECO:0000313" key="4">
    <source>
        <dbReference type="EMBL" id="MRW87508.1"/>
    </source>
</evidence>
<sequence>MKSFFHGLLAAILVAATAASAQTATPHKSALILIEYQNDWMAVTGGINAQFKDRKQFEDSVANSKQVLAEARRRHMEVIFVTMTLEPSYKVLGQAKFGLRAAMPQYKSFLGKQAEFFPGFEPAANEYVIRERTGSSAFAGTSLDSYLRNNHIEDIYLTGYALRQCVESTLRHAHDLGYNTHVIYDASAAFTREQQTSFLSDIVPFYGKALTTMDFLKAPMLTSE</sequence>
<evidence type="ECO:0000256" key="2">
    <source>
        <dbReference type="SAM" id="SignalP"/>
    </source>
</evidence>
<evidence type="ECO:0000259" key="3">
    <source>
        <dbReference type="Pfam" id="PF00857"/>
    </source>
</evidence>
<dbReference type="GO" id="GO:0016787">
    <property type="term" value="F:hydrolase activity"/>
    <property type="evidence" value="ECO:0007669"/>
    <property type="project" value="UniProtKB-KW"/>
</dbReference>
<dbReference type="EMBL" id="WKJL01000028">
    <property type="protein sequence ID" value="MRW87508.1"/>
    <property type="molecule type" value="Genomic_DNA"/>
</dbReference>
<dbReference type="AlphaFoldDB" id="A0A844D603"/>
<keyword evidence="1" id="KW-0378">Hydrolase</keyword>
<reference evidence="4 5" key="1">
    <citation type="submission" date="2019-11" db="EMBL/GenBank/DDBJ databases">
        <title>Novel species isolated from a subtropical stream in China.</title>
        <authorList>
            <person name="Lu H."/>
        </authorList>
    </citation>
    <scope>NUCLEOTIDE SEQUENCE [LARGE SCALE GENOMIC DNA]</scope>
    <source>
        <strain evidence="4 5">FT26W</strain>
    </source>
</reference>